<evidence type="ECO:0000259" key="10">
    <source>
        <dbReference type="PROSITE" id="PS50929"/>
    </source>
</evidence>
<dbReference type="PROSITE" id="PS50893">
    <property type="entry name" value="ABC_TRANSPORTER_2"/>
    <property type="match status" value="2"/>
</dbReference>
<feature type="transmembrane region" description="Helical" evidence="8">
    <location>
        <begin position="280"/>
        <end position="306"/>
    </location>
</feature>
<organism evidence="11 12">
    <name type="scientific">Cylicocyclus nassatus</name>
    <name type="common">Nematode worm</name>
    <dbReference type="NCBI Taxonomy" id="53992"/>
    <lineage>
        <taxon>Eukaryota</taxon>
        <taxon>Metazoa</taxon>
        <taxon>Ecdysozoa</taxon>
        <taxon>Nematoda</taxon>
        <taxon>Chromadorea</taxon>
        <taxon>Rhabditida</taxon>
        <taxon>Rhabditina</taxon>
        <taxon>Rhabditomorpha</taxon>
        <taxon>Strongyloidea</taxon>
        <taxon>Strongylidae</taxon>
        <taxon>Cylicocyclus</taxon>
    </lineage>
</organism>
<dbReference type="InterPro" id="IPR039421">
    <property type="entry name" value="Type_1_exporter"/>
</dbReference>
<feature type="transmembrane region" description="Helical" evidence="8">
    <location>
        <begin position="99"/>
        <end position="127"/>
    </location>
</feature>
<sequence>MKKTDKTDYNTKTFVEKLLDVILCRGDLADECINKEPVSITQLFRYASKRDRYYVAAGFILAVVGGIIMPLNCLAGGLYTNIFLKNSNHYQNNELWEQAMYLCLAYLILGCVLFVICYMQHYFLFLASRNIVERIRKEFISAVLRQNAVWLDENNSGTITTQLNENITQIEDGIGDKIGMLARGVSMFIASAALAFAYSWRITLICIAVGPISAITMAVMSKLSSSSMHGMMSVSGSAGAIAEEAVMNVKTVAACNGQEHMVKKYAEQLRRGLRYAIKYSFINGFFEGFMFFQLYIFYAAAFLYGIPSYYYGITPEPGTIFITSSAILMGAYFFGLLGPHMMAIMKARIAAAVIYETIDMTQHIAADIGEDIKLCVGKIEFNDVHFKYPTRETPILKGISWYADPGETIAFVGKSGCGKSTSIGLLTRLYDCNSGTMTLDGHDIKSLKLTHLRKVIGIVQQEPCLFNGTIRENIVLGRDISNAKMEEAARIANAHDFITKLDKGYDTIIGTGGIALSGGQKQRLAIARAIAAEPKILLLDEATSALDSESEKIVQLALNRASIGRTTIVIAHRLSTLKDVQRIYVIEDGRIAEVGTHFELLDKNGLYSNLAKAQEVGVEIDGRKKKISESYDSHAHEIMPMVREDLRGSIMTRRSISSIASQPVEYMKRKPEALKPKRGGGIFRIYLSSLRSRPVFWVCLIGSVLRGLEMPFCAFFNGFTYHALDQTIDTFAPFLWLAIGLFIFLAVYSWIFLMISIGFGGWSSASFSSDMRIAVLRSLLSQKAEFFDQPQYSNAACVSELASKPPEVQGCLDYRFMLMVNNLCAVFVCVVLSIVTCWPSGIAMSVLITLFTISMWITSNRISANMLRKSELDKTPELSIEVFEHTRTIQLLAVESYFMAKFANYQEKVKGKEKKIAIYQGIQFALTQCYIYFSDMVTYAIGATMIYHGYTDAKQTVVSATSANFAGWAVIFASATFGDFVRAHFAAQSLYSIMDNCDKVKGGETPKLEGLVKLEKVNFSYPSRPDVKVARNLNLIARTGQAIALVGASGCGKSTVIQLLERFYEPDSGDIKLDGYQLNQVCRVHLRNNIALVGQEPILFRGSIIENVTLGLENISITEVQEACRQANAANFIECFPEGYETDVGEKGGNLSGGQKQRIAIARALIRKPKIILLDEATSALDTESEKVVQAALNEASHGRTSITIAHRLSTVKDADRIYYIENGSVVEYGTHEELIEADGKYARLVKAQQLAKADQ</sequence>
<evidence type="ECO:0000256" key="8">
    <source>
        <dbReference type="SAM" id="Phobius"/>
    </source>
</evidence>
<evidence type="ECO:0000313" key="11">
    <source>
        <dbReference type="EMBL" id="CAJ0604385.1"/>
    </source>
</evidence>
<dbReference type="PANTHER" id="PTHR43394:SF27">
    <property type="entry name" value="ATP-DEPENDENT TRANSLOCASE ABCB1-LIKE"/>
    <property type="match status" value="1"/>
</dbReference>
<dbReference type="Pfam" id="PF00664">
    <property type="entry name" value="ABC_membrane"/>
    <property type="match status" value="2"/>
</dbReference>
<dbReference type="InterPro" id="IPR011527">
    <property type="entry name" value="ABC1_TM_dom"/>
</dbReference>
<dbReference type="PROSITE" id="PS50929">
    <property type="entry name" value="ABC_TM1F"/>
    <property type="match status" value="2"/>
</dbReference>
<dbReference type="InterPro" id="IPR027417">
    <property type="entry name" value="P-loop_NTPase"/>
</dbReference>
<dbReference type="PANTHER" id="PTHR43394">
    <property type="entry name" value="ATP-DEPENDENT PERMEASE MDL1, MITOCHONDRIAL"/>
    <property type="match status" value="1"/>
</dbReference>
<evidence type="ECO:0000256" key="6">
    <source>
        <dbReference type="ARBA" id="ARBA00022989"/>
    </source>
</evidence>
<dbReference type="SUPFAM" id="SSF52540">
    <property type="entry name" value="P-loop containing nucleoside triphosphate hydrolases"/>
    <property type="match status" value="2"/>
</dbReference>
<evidence type="ECO:0008006" key="13">
    <source>
        <dbReference type="Google" id="ProtNLM"/>
    </source>
</evidence>
<dbReference type="PROSITE" id="PS00211">
    <property type="entry name" value="ABC_TRANSPORTER_1"/>
    <property type="match status" value="2"/>
</dbReference>
<feature type="domain" description="ABC transmembrane type-1" evidence="10">
    <location>
        <begin position="697"/>
        <end position="982"/>
    </location>
</feature>
<dbReference type="Proteomes" id="UP001176961">
    <property type="component" value="Unassembled WGS sequence"/>
</dbReference>
<gene>
    <name evidence="11" type="ORF">CYNAS_LOCUS16368</name>
</gene>
<accession>A0AA36MBE8</accession>
<comment type="caution">
    <text evidence="11">The sequence shown here is derived from an EMBL/GenBank/DDBJ whole genome shotgun (WGS) entry which is preliminary data.</text>
</comment>
<feature type="domain" description="ABC transporter" evidence="9">
    <location>
        <begin position="1012"/>
        <end position="1248"/>
    </location>
</feature>
<dbReference type="GO" id="GO:0005524">
    <property type="term" value="F:ATP binding"/>
    <property type="evidence" value="ECO:0007669"/>
    <property type="project" value="UniProtKB-KW"/>
</dbReference>
<feature type="transmembrane region" description="Helical" evidence="8">
    <location>
        <begin position="816"/>
        <end position="835"/>
    </location>
</feature>
<keyword evidence="6 8" id="KW-1133">Transmembrane helix</keyword>
<feature type="transmembrane region" description="Helical" evidence="8">
    <location>
        <begin position="841"/>
        <end position="859"/>
    </location>
</feature>
<proteinExistence type="inferred from homology"/>
<feature type="domain" description="ABC transporter" evidence="9">
    <location>
        <begin position="379"/>
        <end position="613"/>
    </location>
</feature>
<dbReference type="SUPFAM" id="SSF90123">
    <property type="entry name" value="ABC transporter transmembrane region"/>
    <property type="match status" value="2"/>
</dbReference>
<dbReference type="Gene3D" id="3.40.50.300">
    <property type="entry name" value="P-loop containing nucleotide triphosphate hydrolases"/>
    <property type="match status" value="2"/>
</dbReference>
<dbReference type="EMBL" id="CATQJL010000305">
    <property type="protein sequence ID" value="CAJ0604385.1"/>
    <property type="molecule type" value="Genomic_DNA"/>
</dbReference>
<evidence type="ECO:0000256" key="1">
    <source>
        <dbReference type="ARBA" id="ARBA00004141"/>
    </source>
</evidence>
<feature type="transmembrane region" description="Helical" evidence="8">
    <location>
        <begin position="318"/>
        <end position="338"/>
    </location>
</feature>
<dbReference type="AlphaFoldDB" id="A0AA36MBE8"/>
<keyword evidence="7 8" id="KW-0472">Membrane</keyword>
<keyword evidence="3 8" id="KW-0812">Transmembrane</keyword>
<feature type="transmembrane region" description="Helical" evidence="8">
    <location>
        <begin position="178"/>
        <end position="196"/>
    </location>
</feature>
<comment type="subcellular location">
    <subcellularLocation>
        <location evidence="1">Membrane</location>
        <topology evidence="1">Multi-pass membrane protein</topology>
    </subcellularLocation>
</comment>
<keyword evidence="5" id="KW-0067">ATP-binding</keyword>
<dbReference type="GO" id="GO:0015421">
    <property type="term" value="F:ABC-type oligopeptide transporter activity"/>
    <property type="evidence" value="ECO:0007669"/>
    <property type="project" value="TreeGrafter"/>
</dbReference>
<dbReference type="GO" id="GO:0016887">
    <property type="term" value="F:ATP hydrolysis activity"/>
    <property type="evidence" value="ECO:0007669"/>
    <property type="project" value="InterPro"/>
</dbReference>
<keyword evidence="12" id="KW-1185">Reference proteome</keyword>
<dbReference type="Gene3D" id="1.20.1560.10">
    <property type="entry name" value="ABC transporter type 1, transmembrane domain"/>
    <property type="match status" value="1"/>
</dbReference>
<feature type="transmembrane region" description="Helical" evidence="8">
    <location>
        <begin position="695"/>
        <end position="719"/>
    </location>
</feature>
<comment type="similarity">
    <text evidence="2">Belongs to the ABC transporter superfamily. ABCB family. Multidrug resistance exporter (TC 3.A.1.201) subfamily.</text>
</comment>
<evidence type="ECO:0000256" key="3">
    <source>
        <dbReference type="ARBA" id="ARBA00022692"/>
    </source>
</evidence>
<evidence type="ECO:0000256" key="4">
    <source>
        <dbReference type="ARBA" id="ARBA00022741"/>
    </source>
</evidence>
<dbReference type="InterPro" id="IPR017871">
    <property type="entry name" value="ABC_transporter-like_CS"/>
</dbReference>
<evidence type="ECO:0000256" key="5">
    <source>
        <dbReference type="ARBA" id="ARBA00022840"/>
    </source>
</evidence>
<dbReference type="CDD" id="cd03249">
    <property type="entry name" value="ABC_MTABC3_MDL1_MDL2"/>
    <property type="match status" value="1"/>
</dbReference>
<evidence type="ECO:0000256" key="7">
    <source>
        <dbReference type="ARBA" id="ARBA00023136"/>
    </source>
</evidence>
<dbReference type="InterPro" id="IPR036640">
    <property type="entry name" value="ABC1_TM_sf"/>
</dbReference>
<dbReference type="Pfam" id="PF00005">
    <property type="entry name" value="ABC_tran"/>
    <property type="match status" value="2"/>
</dbReference>
<dbReference type="InterPro" id="IPR003439">
    <property type="entry name" value="ABC_transporter-like_ATP-bd"/>
</dbReference>
<feature type="transmembrane region" description="Helical" evidence="8">
    <location>
        <begin position="734"/>
        <end position="762"/>
    </location>
</feature>
<feature type="transmembrane region" description="Helical" evidence="8">
    <location>
        <begin position="202"/>
        <end position="223"/>
    </location>
</feature>
<evidence type="ECO:0000256" key="2">
    <source>
        <dbReference type="ARBA" id="ARBA00007577"/>
    </source>
</evidence>
<dbReference type="InterPro" id="IPR003593">
    <property type="entry name" value="AAA+_ATPase"/>
</dbReference>
<protein>
    <recommendedName>
        <fullName evidence="13">p-glycoprotein</fullName>
    </recommendedName>
</protein>
<dbReference type="FunFam" id="3.40.50.300:FF:001797">
    <property type="entry name" value="ABC transporter, putative"/>
    <property type="match status" value="1"/>
</dbReference>
<dbReference type="SMART" id="SM00382">
    <property type="entry name" value="AAA"/>
    <property type="match status" value="2"/>
</dbReference>
<feature type="transmembrane region" description="Helical" evidence="8">
    <location>
        <begin position="53"/>
        <end position="79"/>
    </location>
</feature>
<name>A0AA36MBE8_CYLNA</name>
<reference evidence="11" key="1">
    <citation type="submission" date="2023-07" db="EMBL/GenBank/DDBJ databases">
        <authorList>
            <consortium name="CYATHOMIX"/>
        </authorList>
    </citation>
    <scope>NUCLEOTIDE SEQUENCE</scope>
    <source>
        <strain evidence="11">N/A</strain>
    </source>
</reference>
<evidence type="ECO:0000313" key="12">
    <source>
        <dbReference type="Proteomes" id="UP001176961"/>
    </source>
</evidence>
<feature type="domain" description="ABC transmembrane type-1" evidence="10">
    <location>
        <begin position="56"/>
        <end position="346"/>
    </location>
</feature>
<dbReference type="GO" id="GO:0090374">
    <property type="term" value="P:oligopeptide export from mitochondrion"/>
    <property type="evidence" value="ECO:0007669"/>
    <property type="project" value="TreeGrafter"/>
</dbReference>
<dbReference type="GO" id="GO:0005743">
    <property type="term" value="C:mitochondrial inner membrane"/>
    <property type="evidence" value="ECO:0007669"/>
    <property type="project" value="TreeGrafter"/>
</dbReference>
<keyword evidence="4" id="KW-0547">Nucleotide-binding</keyword>
<dbReference type="CDD" id="cd18577">
    <property type="entry name" value="ABC_6TM_Pgp_ABCB1_D1_like"/>
    <property type="match status" value="1"/>
</dbReference>
<dbReference type="FunFam" id="3.40.50.300:FF:002283">
    <property type="entry name" value="p-GlycoProtein related"/>
    <property type="match status" value="1"/>
</dbReference>
<evidence type="ECO:0000259" key="9">
    <source>
        <dbReference type="PROSITE" id="PS50893"/>
    </source>
</evidence>